<dbReference type="Gene3D" id="1.20.58.1950">
    <property type="match status" value="1"/>
</dbReference>
<accession>A0A9X9A8Q5</accession>
<organism evidence="2 3">
    <name type="scientific">Bacillus cereus</name>
    <dbReference type="NCBI Taxonomy" id="1396"/>
    <lineage>
        <taxon>Bacteria</taxon>
        <taxon>Bacillati</taxon>
        <taxon>Bacillota</taxon>
        <taxon>Bacilli</taxon>
        <taxon>Bacillales</taxon>
        <taxon>Bacillaceae</taxon>
        <taxon>Bacillus</taxon>
        <taxon>Bacillus cereus group</taxon>
    </lineage>
</organism>
<feature type="non-terminal residue" evidence="2">
    <location>
        <position position="1"/>
    </location>
</feature>
<name>A0A9X9A8Q5_BACCE</name>
<comment type="caution">
    <text evidence="2">The sequence shown here is derived from an EMBL/GenBank/DDBJ whole genome shotgun (WGS) entry which is preliminary data.</text>
</comment>
<dbReference type="Pfam" id="PF00874">
    <property type="entry name" value="PRD"/>
    <property type="match status" value="1"/>
</dbReference>
<dbReference type="AlphaFoldDB" id="A0A9X9A8Q5"/>
<sequence length="55" mass="6467">SQSFADLLKAEYPVCYNLAWKLVKVMQKELQLPVYEAESIYLTMHLQRLVKAEHV</sequence>
<dbReference type="InterPro" id="IPR036634">
    <property type="entry name" value="PRD_sf"/>
</dbReference>
<gene>
    <name evidence="2" type="ORF">FC695_15905</name>
</gene>
<dbReference type="PROSITE" id="PS51372">
    <property type="entry name" value="PRD_2"/>
    <property type="match status" value="1"/>
</dbReference>
<protein>
    <submittedName>
        <fullName evidence="2">PRD domain-containing protein</fullName>
    </submittedName>
</protein>
<dbReference type="Proteomes" id="UP000308444">
    <property type="component" value="Unassembled WGS sequence"/>
</dbReference>
<evidence type="ECO:0000313" key="2">
    <source>
        <dbReference type="EMBL" id="TKJ02702.1"/>
    </source>
</evidence>
<evidence type="ECO:0000313" key="3">
    <source>
        <dbReference type="Proteomes" id="UP000308444"/>
    </source>
</evidence>
<evidence type="ECO:0000259" key="1">
    <source>
        <dbReference type="PROSITE" id="PS51372"/>
    </source>
</evidence>
<dbReference type="InterPro" id="IPR011608">
    <property type="entry name" value="PRD"/>
</dbReference>
<dbReference type="SUPFAM" id="SSF63520">
    <property type="entry name" value="PTS-regulatory domain, PRD"/>
    <property type="match status" value="1"/>
</dbReference>
<proteinExistence type="predicted"/>
<dbReference type="GO" id="GO:0006355">
    <property type="term" value="P:regulation of DNA-templated transcription"/>
    <property type="evidence" value="ECO:0007669"/>
    <property type="project" value="InterPro"/>
</dbReference>
<reference evidence="2 3" key="1">
    <citation type="journal article" date="2019" name="Environ. Microbiol.">
        <title>An active ?-lactamase is a part of an orchestrated cell wall stress resistance network of Bacillus subtilis and related rhizosphere species.</title>
        <authorList>
            <person name="Bucher T."/>
            <person name="Keren-Paz A."/>
            <person name="Hausser J."/>
            <person name="Olender T."/>
            <person name="Cytryn E."/>
            <person name="Kolodkin-Gal I."/>
        </authorList>
    </citation>
    <scope>NUCLEOTIDE SEQUENCE [LARGE SCALE GENOMIC DNA]</scope>
    <source>
        <strain evidence="2 3">I32</strain>
    </source>
</reference>
<feature type="domain" description="PRD" evidence="1">
    <location>
        <begin position="1"/>
        <end position="55"/>
    </location>
</feature>
<dbReference type="EMBL" id="SZOH01001009">
    <property type="protein sequence ID" value="TKJ02702.1"/>
    <property type="molecule type" value="Genomic_DNA"/>
</dbReference>